<evidence type="ECO:0000313" key="2">
    <source>
        <dbReference type="Proteomes" id="UP001164250"/>
    </source>
</evidence>
<comment type="caution">
    <text evidence="1">The sequence shown here is derived from an EMBL/GenBank/DDBJ whole genome shotgun (WGS) entry which is preliminary data.</text>
</comment>
<sequence length="251" mass="28981">MRKMFNLVEAKISNSNDSFTEIMEEIRKVTTDESEFERLLTERILSEFIAGFVDSKKAAKVKQLQLEFPKIKNDSGVEFLCAADCFPKKKKSNRKRAKKVAQSTRSLTEKEPVASDMSSSSITITLEKEEENRMKKKRRVGCKEIVKRPEQELELEAEPEMPEKIERVIKEMNGIKTMFVMQKRLTQTDVAKVNNRLSIPRKKMRNCDFVDEEEMKILDDKKGVMVSVVTPSTEMVEFGIEKMGNGFNLHL</sequence>
<gene>
    <name evidence="1" type="ORF">Patl1_30358</name>
</gene>
<accession>A0ACC1AC26</accession>
<reference evidence="2" key="1">
    <citation type="journal article" date="2023" name="G3 (Bethesda)">
        <title>Genome assembly and association tests identify interacting loci associated with vigor, precocity, and sex in interspecific pistachio rootstocks.</title>
        <authorList>
            <person name="Palmer W."/>
            <person name="Jacygrad E."/>
            <person name="Sagayaradj S."/>
            <person name="Cavanaugh K."/>
            <person name="Han R."/>
            <person name="Bertier L."/>
            <person name="Beede B."/>
            <person name="Kafkas S."/>
            <person name="Golino D."/>
            <person name="Preece J."/>
            <person name="Michelmore R."/>
        </authorList>
    </citation>
    <scope>NUCLEOTIDE SEQUENCE [LARGE SCALE GENOMIC DNA]</scope>
</reference>
<dbReference type="EMBL" id="CM047907">
    <property type="protein sequence ID" value="KAJ0083842.1"/>
    <property type="molecule type" value="Genomic_DNA"/>
</dbReference>
<name>A0ACC1AC26_9ROSI</name>
<organism evidence="1 2">
    <name type="scientific">Pistacia atlantica</name>
    <dbReference type="NCBI Taxonomy" id="434234"/>
    <lineage>
        <taxon>Eukaryota</taxon>
        <taxon>Viridiplantae</taxon>
        <taxon>Streptophyta</taxon>
        <taxon>Embryophyta</taxon>
        <taxon>Tracheophyta</taxon>
        <taxon>Spermatophyta</taxon>
        <taxon>Magnoliopsida</taxon>
        <taxon>eudicotyledons</taxon>
        <taxon>Gunneridae</taxon>
        <taxon>Pentapetalae</taxon>
        <taxon>rosids</taxon>
        <taxon>malvids</taxon>
        <taxon>Sapindales</taxon>
        <taxon>Anacardiaceae</taxon>
        <taxon>Pistacia</taxon>
    </lineage>
</organism>
<protein>
    <submittedName>
        <fullName evidence="1">Uncharacterized protein</fullName>
    </submittedName>
</protein>
<dbReference type="Proteomes" id="UP001164250">
    <property type="component" value="Chromosome 11"/>
</dbReference>
<proteinExistence type="predicted"/>
<keyword evidence="2" id="KW-1185">Reference proteome</keyword>
<evidence type="ECO:0000313" key="1">
    <source>
        <dbReference type="EMBL" id="KAJ0083842.1"/>
    </source>
</evidence>